<feature type="domain" description="Response regulatory" evidence="15">
    <location>
        <begin position="25"/>
        <end position="141"/>
    </location>
</feature>
<dbReference type="OrthoDB" id="9802426at2"/>
<evidence type="ECO:0000256" key="1">
    <source>
        <dbReference type="ARBA" id="ARBA00004496"/>
    </source>
</evidence>
<dbReference type="InterPro" id="IPR001867">
    <property type="entry name" value="OmpR/PhoB-type_DNA-bd"/>
</dbReference>
<evidence type="ECO:0000256" key="14">
    <source>
        <dbReference type="PROSITE-ProRule" id="PRU01091"/>
    </source>
</evidence>
<evidence type="ECO:0000256" key="7">
    <source>
        <dbReference type="ARBA" id="ARBA00023012"/>
    </source>
</evidence>
<dbReference type="PROSITE" id="PS50110">
    <property type="entry name" value="RESPONSE_REGULATORY"/>
    <property type="match status" value="1"/>
</dbReference>
<evidence type="ECO:0000256" key="6">
    <source>
        <dbReference type="ARBA" id="ARBA00022592"/>
    </source>
</evidence>
<keyword evidence="6" id="KW-0592">Phosphate transport</keyword>
<dbReference type="CDD" id="cd17574">
    <property type="entry name" value="REC_OmpR"/>
    <property type="match status" value="1"/>
</dbReference>
<name>A0A4U8Z623_METTU</name>
<dbReference type="InterPro" id="IPR036388">
    <property type="entry name" value="WH-like_DNA-bd_sf"/>
</dbReference>
<keyword evidence="11" id="KW-0804">Transcription</keyword>
<dbReference type="InterPro" id="IPR016032">
    <property type="entry name" value="Sig_transdc_resp-reg_C-effctor"/>
</dbReference>
<dbReference type="GO" id="GO:0005829">
    <property type="term" value="C:cytosol"/>
    <property type="evidence" value="ECO:0007669"/>
    <property type="project" value="TreeGrafter"/>
</dbReference>
<dbReference type="InterPro" id="IPR011879">
    <property type="entry name" value="Sig_transdc_resp-reg_PhoB"/>
</dbReference>
<dbReference type="Pfam" id="PF00072">
    <property type="entry name" value="Response_reg"/>
    <property type="match status" value="1"/>
</dbReference>
<dbReference type="Proteomes" id="UP000294360">
    <property type="component" value="Chromosome"/>
</dbReference>
<evidence type="ECO:0000256" key="4">
    <source>
        <dbReference type="ARBA" id="ARBA00022490"/>
    </source>
</evidence>
<dbReference type="GO" id="GO:0000156">
    <property type="term" value="F:phosphorelay response regulator activity"/>
    <property type="evidence" value="ECO:0007669"/>
    <property type="project" value="InterPro"/>
</dbReference>
<dbReference type="KEGG" id="mtun:MTUNDRAET4_4110"/>
<feature type="domain" description="OmpR/PhoB-type" evidence="16">
    <location>
        <begin position="150"/>
        <end position="248"/>
    </location>
</feature>
<keyword evidence="3" id="KW-0813">Transport</keyword>
<dbReference type="InterPro" id="IPR011006">
    <property type="entry name" value="CheY-like_superfamily"/>
</dbReference>
<evidence type="ECO:0000259" key="15">
    <source>
        <dbReference type="PROSITE" id="PS50110"/>
    </source>
</evidence>
<evidence type="ECO:0000256" key="9">
    <source>
        <dbReference type="ARBA" id="ARBA00023125"/>
    </source>
</evidence>
<protein>
    <recommendedName>
        <fullName evidence="2">Phosphate regulon transcriptional regulatory protein PhoB</fullName>
    </recommendedName>
</protein>
<dbReference type="GO" id="GO:0006817">
    <property type="term" value="P:phosphate ion transport"/>
    <property type="evidence" value="ECO:0007669"/>
    <property type="project" value="UniProtKB-KW"/>
</dbReference>
<dbReference type="Pfam" id="PF00486">
    <property type="entry name" value="Trans_reg_C"/>
    <property type="match status" value="1"/>
</dbReference>
<dbReference type="InterPro" id="IPR039420">
    <property type="entry name" value="WalR-like"/>
</dbReference>
<feature type="modified residue" description="4-aspartylphosphate" evidence="13">
    <location>
        <position position="74"/>
    </location>
</feature>
<dbReference type="PANTHER" id="PTHR48111">
    <property type="entry name" value="REGULATOR OF RPOS"/>
    <property type="match status" value="1"/>
</dbReference>
<gene>
    <name evidence="17" type="primary">phoB</name>
    <name evidence="17" type="ORF">MTUNDRAET4_4110</name>
</gene>
<evidence type="ECO:0000259" key="16">
    <source>
        <dbReference type="PROSITE" id="PS51755"/>
    </source>
</evidence>
<reference evidence="17 18" key="1">
    <citation type="submission" date="2019-03" db="EMBL/GenBank/DDBJ databases">
        <authorList>
            <person name="Kox A.R. M."/>
        </authorList>
    </citation>
    <scope>NUCLEOTIDE SEQUENCE [LARGE SCALE GENOMIC DNA]</scope>
    <source>
        <strain evidence="17">MTUNDRAET4 annotated genome</strain>
    </source>
</reference>
<dbReference type="Gene3D" id="1.10.10.10">
    <property type="entry name" value="Winged helix-like DNA-binding domain superfamily/Winged helix DNA-binding domain"/>
    <property type="match status" value="1"/>
</dbReference>
<dbReference type="GO" id="GO:0032993">
    <property type="term" value="C:protein-DNA complex"/>
    <property type="evidence" value="ECO:0007669"/>
    <property type="project" value="TreeGrafter"/>
</dbReference>
<dbReference type="Gene3D" id="6.10.250.690">
    <property type="match status" value="1"/>
</dbReference>
<keyword evidence="10" id="KW-0010">Activator</keyword>
<keyword evidence="5 13" id="KW-0597">Phosphoprotein</keyword>
<dbReference type="RefSeq" id="WP_134491936.1">
    <property type="nucleotide sequence ID" value="NZ_CP139089.1"/>
</dbReference>
<dbReference type="GO" id="GO:0000976">
    <property type="term" value="F:transcription cis-regulatory region binding"/>
    <property type="evidence" value="ECO:0007669"/>
    <property type="project" value="TreeGrafter"/>
</dbReference>
<dbReference type="SUPFAM" id="SSF46894">
    <property type="entry name" value="C-terminal effector domain of the bipartite response regulators"/>
    <property type="match status" value="1"/>
</dbReference>
<evidence type="ECO:0000256" key="10">
    <source>
        <dbReference type="ARBA" id="ARBA00023159"/>
    </source>
</evidence>
<sequence length="253" mass="28217">MSEIQTSVETRTGAGRGLSATPAPRILVVEDEAALSLLLAYNLEAEGFVVDRVERGDEAEIRLSEVIPDLIILDWMLPGVSGLEICRRLRAREVTRTLPVIMLTARGEESERVRGLSIGADDYVVKPFSVPELMARVRALLRRARPDRVAGVLSAGDLELDRQNWRVHRGSRDVHLGPTEFRLLEHLMEKPGRVFSRAQLLDSVWGLSAEIDERTVDVHVGRLRKALSNTGERDPIRTVRGAGYSFDETFSKA</sequence>
<keyword evidence="9 14" id="KW-0238">DNA-binding</keyword>
<evidence type="ECO:0000313" key="18">
    <source>
        <dbReference type="Proteomes" id="UP000294360"/>
    </source>
</evidence>
<dbReference type="NCBIfam" id="TIGR02154">
    <property type="entry name" value="PhoB"/>
    <property type="match status" value="1"/>
</dbReference>
<evidence type="ECO:0000256" key="12">
    <source>
        <dbReference type="ARBA" id="ARBA00024735"/>
    </source>
</evidence>
<keyword evidence="8" id="KW-0805">Transcription regulation</keyword>
<dbReference type="InterPro" id="IPR001789">
    <property type="entry name" value="Sig_transdc_resp-reg_receiver"/>
</dbReference>
<dbReference type="EMBL" id="LR536450">
    <property type="protein sequence ID" value="VFU10991.1"/>
    <property type="molecule type" value="Genomic_DNA"/>
</dbReference>
<dbReference type="SUPFAM" id="SSF52172">
    <property type="entry name" value="CheY-like"/>
    <property type="match status" value="1"/>
</dbReference>
<evidence type="ECO:0000256" key="11">
    <source>
        <dbReference type="ARBA" id="ARBA00023163"/>
    </source>
</evidence>
<dbReference type="GO" id="GO:0006355">
    <property type="term" value="P:regulation of DNA-templated transcription"/>
    <property type="evidence" value="ECO:0007669"/>
    <property type="project" value="InterPro"/>
</dbReference>
<dbReference type="SMART" id="SM00862">
    <property type="entry name" value="Trans_reg_C"/>
    <property type="match status" value="1"/>
</dbReference>
<comment type="function">
    <text evidence="12">This protein is a positive regulator for the phosphate regulon. Transcription of this operon is positively regulated by PhoB and PhoR when phosphate is limited.</text>
</comment>
<dbReference type="SMART" id="SM00448">
    <property type="entry name" value="REC"/>
    <property type="match status" value="1"/>
</dbReference>
<evidence type="ECO:0000256" key="2">
    <source>
        <dbReference type="ARBA" id="ARBA00013332"/>
    </source>
</evidence>
<evidence type="ECO:0000256" key="3">
    <source>
        <dbReference type="ARBA" id="ARBA00022448"/>
    </source>
</evidence>
<dbReference type="FunFam" id="3.40.50.2300:FF:000001">
    <property type="entry name" value="DNA-binding response regulator PhoB"/>
    <property type="match status" value="1"/>
</dbReference>
<dbReference type="CDD" id="cd00383">
    <property type="entry name" value="trans_reg_C"/>
    <property type="match status" value="1"/>
</dbReference>
<comment type="subcellular location">
    <subcellularLocation>
        <location evidence="1">Cytoplasm</location>
    </subcellularLocation>
</comment>
<dbReference type="PROSITE" id="PS51755">
    <property type="entry name" value="OMPR_PHOB"/>
    <property type="match status" value="1"/>
</dbReference>
<feature type="DNA-binding region" description="OmpR/PhoB-type" evidence="14">
    <location>
        <begin position="150"/>
        <end position="248"/>
    </location>
</feature>
<accession>A0A4U8Z623</accession>
<keyword evidence="7" id="KW-0902">Two-component regulatory system</keyword>
<evidence type="ECO:0000256" key="8">
    <source>
        <dbReference type="ARBA" id="ARBA00023015"/>
    </source>
</evidence>
<keyword evidence="4" id="KW-0963">Cytoplasm</keyword>
<dbReference type="Gene3D" id="3.40.50.2300">
    <property type="match status" value="1"/>
</dbReference>
<evidence type="ECO:0000256" key="5">
    <source>
        <dbReference type="ARBA" id="ARBA00022553"/>
    </source>
</evidence>
<organism evidence="17 18">
    <name type="scientific">Methylocella tundrae</name>
    <dbReference type="NCBI Taxonomy" id="227605"/>
    <lineage>
        <taxon>Bacteria</taxon>
        <taxon>Pseudomonadati</taxon>
        <taxon>Pseudomonadota</taxon>
        <taxon>Alphaproteobacteria</taxon>
        <taxon>Hyphomicrobiales</taxon>
        <taxon>Beijerinckiaceae</taxon>
        <taxon>Methylocella</taxon>
    </lineage>
</organism>
<evidence type="ECO:0000313" key="17">
    <source>
        <dbReference type="EMBL" id="VFU10991.1"/>
    </source>
</evidence>
<proteinExistence type="predicted"/>
<dbReference type="PANTHER" id="PTHR48111:SF40">
    <property type="entry name" value="PHOSPHATE REGULON TRANSCRIPTIONAL REGULATORY PROTEIN PHOB"/>
    <property type="match status" value="1"/>
</dbReference>
<evidence type="ECO:0000256" key="13">
    <source>
        <dbReference type="PROSITE-ProRule" id="PRU00169"/>
    </source>
</evidence>
<dbReference type="AlphaFoldDB" id="A0A4U8Z623"/>